<name>A0A0S3SWW5_PHAAN</name>
<protein>
    <submittedName>
        <fullName evidence="1">Uncharacterized protein</fullName>
    </submittedName>
</protein>
<evidence type="ECO:0000313" key="2">
    <source>
        <dbReference type="Proteomes" id="UP000291084"/>
    </source>
</evidence>
<accession>A0A0S3SWW5</accession>
<dbReference type="AlphaFoldDB" id="A0A0S3SWW5"/>
<keyword evidence="2" id="KW-1185">Reference proteome</keyword>
<reference evidence="1 2" key="1">
    <citation type="journal article" date="2015" name="Sci. Rep.">
        <title>The power of single molecule real-time sequencing technology in the de novo assembly of a eukaryotic genome.</title>
        <authorList>
            <person name="Sakai H."/>
            <person name="Naito K."/>
            <person name="Ogiso-Tanaka E."/>
            <person name="Takahashi Y."/>
            <person name="Iseki K."/>
            <person name="Muto C."/>
            <person name="Satou K."/>
            <person name="Teruya K."/>
            <person name="Shiroma A."/>
            <person name="Shimoji M."/>
            <person name="Hirano T."/>
            <person name="Itoh T."/>
            <person name="Kaga A."/>
            <person name="Tomooka N."/>
        </authorList>
    </citation>
    <scope>NUCLEOTIDE SEQUENCE [LARGE SCALE GENOMIC DNA]</scope>
    <source>
        <strain evidence="2">cv. Shumari</strain>
    </source>
</reference>
<dbReference type="OrthoDB" id="1432876at2759"/>
<sequence length="86" mass="10000">MANFKAAGVIPKDLSWSQKKKFFYDAKQFIQDDPFLFKIGADNLLRRCVTDEEAAGILWHCHNSPYEWYAGRTAYKFDCIKECSIV</sequence>
<proteinExistence type="predicted"/>
<dbReference type="Proteomes" id="UP000291084">
    <property type="component" value="Chromosome 9"/>
</dbReference>
<gene>
    <name evidence="1" type="primary">Vigan.09G045600</name>
    <name evidence="1" type="ORF">VIGAN_09045600</name>
</gene>
<dbReference type="EMBL" id="AP015042">
    <property type="protein sequence ID" value="BAT97100.1"/>
    <property type="molecule type" value="Genomic_DNA"/>
</dbReference>
<organism evidence="1 2">
    <name type="scientific">Vigna angularis var. angularis</name>
    <dbReference type="NCBI Taxonomy" id="157739"/>
    <lineage>
        <taxon>Eukaryota</taxon>
        <taxon>Viridiplantae</taxon>
        <taxon>Streptophyta</taxon>
        <taxon>Embryophyta</taxon>
        <taxon>Tracheophyta</taxon>
        <taxon>Spermatophyta</taxon>
        <taxon>Magnoliopsida</taxon>
        <taxon>eudicotyledons</taxon>
        <taxon>Gunneridae</taxon>
        <taxon>Pentapetalae</taxon>
        <taxon>rosids</taxon>
        <taxon>fabids</taxon>
        <taxon>Fabales</taxon>
        <taxon>Fabaceae</taxon>
        <taxon>Papilionoideae</taxon>
        <taxon>50 kb inversion clade</taxon>
        <taxon>NPAAA clade</taxon>
        <taxon>indigoferoid/millettioid clade</taxon>
        <taxon>Phaseoleae</taxon>
        <taxon>Vigna</taxon>
    </lineage>
</organism>
<evidence type="ECO:0000313" key="1">
    <source>
        <dbReference type="EMBL" id="BAT97100.1"/>
    </source>
</evidence>